<dbReference type="Gene3D" id="3.30.70.2330">
    <property type="match status" value="1"/>
</dbReference>
<name>A0A8J3VZ65_9ACTN</name>
<accession>A0A8J3VZ65</accession>
<evidence type="ECO:0000313" key="1">
    <source>
        <dbReference type="EMBL" id="GIH69755.1"/>
    </source>
</evidence>
<dbReference type="AlphaFoldDB" id="A0A8J3VZ65"/>
<keyword evidence="1" id="KW-0378">Hydrolase</keyword>
<dbReference type="Proteomes" id="UP000610966">
    <property type="component" value="Unassembled WGS sequence"/>
</dbReference>
<evidence type="ECO:0000313" key="2">
    <source>
        <dbReference type="Proteomes" id="UP000610966"/>
    </source>
</evidence>
<sequence length="252" mass="27848">MPSSTRAVSAPTGSTLTAPRLLVARRTPDGLITPIGVLDQLTGGYSFAYLRQVLDVPAFRPLLGFEDLERRYVSTELFPLFSQRLMDPRRTDYQWYLTVLGLSEGASPMVVLGRSEGRRAGDAITLVAEPEVDASGRTSASFFVHGLRHRAGAEPRVATLRKGEQLALRDDLQNPVNPRALLVTRNAEELGWIPDLLLDYVHRVRETGEMTIRVAQVNGADTPPNLRLRVQLEGCTPEGYLPFHGEDWATTA</sequence>
<reference evidence="1" key="1">
    <citation type="submission" date="2021-01" db="EMBL/GenBank/DDBJ databases">
        <title>Whole genome shotgun sequence of Sphaerimonospora thailandensis NBRC 107569.</title>
        <authorList>
            <person name="Komaki H."/>
            <person name="Tamura T."/>
        </authorList>
    </citation>
    <scope>NUCLEOTIDE SEQUENCE</scope>
    <source>
        <strain evidence="1">NBRC 107569</strain>
    </source>
</reference>
<comment type="caution">
    <text evidence="1">The sequence shown here is derived from an EMBL/GenBank/DDBJ whole genome shotgun (WGS) entry which is preliminary data.</text>
</comment>
<keyword evidence="1" id="KW-0540">Nuclease</keyword>
<proteinExistence type="predicted"/>
<keyword evidence="2" id="KW-1185">Reference proteome</keyword>
<gene>
    <name evidence="1" type="ORF">Mth01_20080</name>
</gene>
<organism evidence="1 2">
    <name type="scientific">Sphaerimonospora thailandensis</name>
    <dbReference type="NCBI Taxonomy" id="795644"/>
    <lineage>
        <taxon>Bacteria</taxon>
        <taxon>Bacillati</taxon>
        <taxon>Actinomycetota</taxon>
        <taxon>Actinomycetes</taxon>
        <taxon>Streptosporangiales</taxon>
        <taxon>Streptosporangiaceae</taxon>
        <taxon>Sphaerimonospora</taxon>
    </lineage>
</organism>
<dbReference type="GO" id="GO:0004519">
    <property type="term" value="F:endonuclease activity"/>
    <property type="evidence" value="ECO:0007669"/>
    <property type="project" value="UniProtKB-KW"/>
</dbReference>
<dbReference type="EMBL" id="BOOG01000017">
    <property type="protein sequence ID" value="GIH69755.1"/>
    <property type="molecule type" value="Genomic_DNA"/>
</dbReference>
<keyword evidence="1" id="KW-0255">Endonuclease</keyword>
<protein>
    <submittedName>
        <fullName evidence="1">Restriction endonuclease</fullName>
    </submittedName>
</protein>